<evidence type="ECO:0000313" key="2">
    <source>
        <dbReference type="Proteomes" id="UP001556367"/>
    </source>
</evidence>
<reference evidence="2" key="1">
    <citation type="submission" date="2024-06" db="EMBL/GenBank/DDBJ databases">
        <title>Multi-omics analyses provide insights into the biosynthesis of the anticancer antibiotic pleurotin in Hohenbuehelia grisea.</title>
        <authorList>
            <person name="Weaver J.A."/>
            <person name="Alberti F."/>
        </authorList>
    </citation>
    <scope>NUCLEOTIDE SEQUENCE [LARGE SCALE GENOMIC DNA]</scope>
    <source>
        <strain evidence="2">T-177</strain>
    </source>
</reference>
<keyword evidence="2" id="KW-1185">Reference proteome</keyword>
<name>A0ABR3JZ05_9AGAR</name>
<evidence type="ECO:0000313" key="1">
    <source>
        <dbReference type="EMBL" id="KAL0960430.1"/>
    </source>
</evidence>
<dbReference type="Proteomes" id="UP001556367">
    <property type="component" value="Unassembled WGS sequence"/>
</dbReference>
<organism evidence="1 2">
    <name type="scientific">Hohenbuehelia grisea</name>
    <dbReference type="NCBI Taxonomy" id="104357"/>
    <lineage>
        <taxon>Eukaryota</taxon>
        <taxon>Fungi</taxon>
        <taxon>Dikarya</taxon>
        <taxon>Basidiomycota</taxon>
        <taxon>Agaricomycotina</taxon>
        <taxon>Agaricomycetes</taxon>
        <taxon>Agaricomycetidae</taxon>
        <taxon>Agaricales</taxon>
        <taxon>Pleurotineae</taxon>
        <taxon>Pleurotaceae</taxon>
        <taxon>Hohenbuehelia</taxon>
    </lineage>
</organism>
<comment type="caution">
    <text evidence="1">The sequence shown here is derived from an EMBL/GenBank/DDBJ whole genome shotgun (WGS) entry which is preliminary data.</text>
</comment>
<protein>
    <submittedName>
        <fullName evidence="1">Uncharacterized protein</fullName>
    </submittedName>
</protein>
<proteinExistence type="predicted"/>
<gene>
    <name evidence="1" type="ORF">HGRIS_005473</name>
</gene>
<dbReference type="EMBL" id="JASNQZ010000001">
    <property type="protein sequence ID" value="KAL0960430.1"/>
    <property type="molecule type" value="Genomic_DNA"/>
</dbReference>
<accession>A0ABR3JZ05</accession>
<sequence length="387" mass="42998">MATPPRANGNGVPQAEGSVYAVIGGDQPGVQTRGRPFIMYTSKDPFPLAIRAPSLELGDDAMDIHRLIRDFGYQRSTEDIIHFLYHSGAAGNVLRQIKPWYAVYNGTKTRNFIFYNFNTDVEPIVKDQRFARFQGFDRLVDAVIYLLLCGNSKEQNERFSPVQDPRVGTNYRLFGEPTTPPRVQAPANAVAIRPQRAAEQPARRNPPIAAIAGTSQRFEDDFVPEGEPAASRFWCCLSINTLAAIRAFGRLGVADAGNRETAEIQPALNPAQDEHRMQVDPAIPQAAVVAGTRISRFIRDLDLPLLFSAGDIAQPRYPHVQLNAVADLYLRTHGYQNSAVLKILSVFGESADARTFATRMSQYGPCFAFEEMIFLHRVLSFDSPPKN</sequence>